<evidence type="ECO:0000256" key="5">
    <source>
        <dbReference type="ARBA" id="ARBA00022741"/>
    </source>
</evidence>
<dbReference type="InterPro" id="IPR005218">
    <property type="entry name" value="Diacylglycerol/lipid_kinase"/>
</dbReference>
<comment type="caution">
    <text evidence="12">The sequence shown here is derived from an EMBL/GenBank/DDBJ whole genome shotgun (WGS) entry which is preliminary data.</text>
</comment>
<comment type="cofactor">
    <cofactor evidence="1">
        <name>Mg(2+)</name>
        <dbReference type="ChEBI" id="CHEBI:18420"/>
    </cofactor>
</comment>
<evidence type="ECO:0000256" key="2">
    <source>
        <dbReference type="ARBA" id="ARBA00005983"/>
    </source>
</evidence>
<sequence length="294" mass="32550">MKKALVIINKTAGMGKKAQLENTLIRNLKSQDYEPVIRYTEATGFEHIIQEHAPDTDLIVAAGGDGTISELVSILGKENINIPIAVIPAGTVNDFARANNIPLNPITAAKELDTSITKTIDTIKINNTYAAYMVAFGNFMTSFAKVNSSVKNKVGRGAYLIKGLRTLIKLKPYRVSIKIDKLEMEVDSVFTLASKISSVGSVEKLLPEAKPDDGLLHILNIEPINFKDIVQLIYMAFTGNITKHPKVMYVNAEQVEIKTKDLTEMNIDGDLYDYKDVKVWVVKDGLMLINNHNK</sequence>
<dbReference type="Gene3D" id="3.40.50.10330">
    <property type="entry name" value="Probable inorganic polyphosphate/atp-NAD kinase, domain 1"/>
    <property type="match status" value="1"/>
</dbReference>
<dbReference type="RefSeq" id="WP_184284047.1">
    <property type="nucleotide sequence ID" value="NZ_BMCO01000003.1"/>
</dbReference>
<dbReference type="EC" id="2.7.1.107" evidence="13"/>
<evidence type="ECO:0000313" key="14">
    <source>
        <dbReference type="Proteomes" id="UP000534001"/>
    </source>
</evidence>
<keyword evidence="5" id="KW-0547">Nucleotide-binding</keyword>
<evidence type="ECO:0000259" key="11">
    <source>
        <dbReference type="PROSITE" id="PS50146"/>
    </source>
</evidence>
<dbReference type="NCBIfam" id="TIGR00147">
    <property type="entry name" value="YegS/Rv2252/BmrU family lipid kinase"/>
    <property type="match status" value="1"/>
</dbReference>
<dbReference type="AlphaFoldDB" id="A0A6V7RPB2"/>
<dbReference type="PANTHER" id="PTHR12358:SF54">
    <property type="entry name" value="SPHINGOSINE KINASE RELATED PROTEIN"/>
    <property type="match status" value="1"/>
</dbReference>
<dbReference type="SUPFAM" id="SSF111331">
    <property type="entry name" value="NAD kinase/diacylglycerol kinase-like"/>
    <property type="match status" value="1"/>
</dbReference>
<protein>
    <submittedName>
        <fullName evidence="12 13">Diacylglycerol kinase</fullName>
        <ecNumber evidence="13">2.7.1.107</ecNumber>
    </submittedName>
</protein>
<evidence type="ECO:0000256" key="4">
    <source>
        <dbReference type="ARBA" id="ARBA00022679"/>
    </source>
</evidence>
<dbReference type="InterPro" id="IPR001206">
    <property type="entry name" value="Diacylglycerol_kinase_cat_dom"/>
</dbReference>
<evidence type="ECO:0000313" key="15">
    <source>
        <dbReference type="Proteomes" id="UP000545588"/>
    </source>
</evidence>
<dbReference type="GO" id="GO:0005524">
    <property type="term" value="F:ATP binding"/>
    <property type="evidence" value="ECO:0007669"/>
    <property type="project" value="UniProtKB-KW"/>
</dbReference>
<keyword evidence="15" id="KW-1185">Reference proteome</keyword>
<keyword evidence="10" id="KW-1208">Phospholipid metabolism</keyword>
<keyword evidence="8" id="KW-0443">Lipid metabolism</keyword>
<proteinExistence type="inferred from homology"/>
<name>A0A6V7RPB2_9STAP</name>
<keyword evidence="3" id="KW-0444">Lipid biosynthesis</keyword>
<keyword evidence="7" id="KW-0067">ATP-binding</keyword>
<dbReference type="EMBL" id="JACHFF010000003">
    <property type="protein sequence ID" value="MBB6423946.1"/>
    <property type="molecule type" value="Genomic_DNA"/>
</dbReference>
<dbReference type="InterPro" id="IPR017438">
    <property type="entry name" value="ATP-NAD_kinase_N"/>
</dbReference>
<evidence type="ECO:0000256" key="6">
    <source>
        <dbReference type="ARBA" id="ARBA00022777"/>
    </source>
</evidence>
<feature type="domain" description="DAGKc" evidence="11">
    <location>
        <begin position="1"/>
        <end position="129"/>
    </location>
</feature>
<evidence type="ECO:0000313" key="13">
    <source>
        <dbReference type="EMBL" id="MBB6423946.1"/>
    </source>
</evidence>
<organism evidence="12 14">
    <name type="scientific">Jeotgalicoccus coquinae</name>
    <dbReference type="NCBI Taxonomy" id="709509"/>
    <lineage>
        <taxon>Bacteria</taxon>
        <taxon>Bacillati</taxon>
        <taxon>Bacillota</taxon>
        <taxon>Bacilli</taxon>
        <taxon>Bacillales</taxon>
        <taxon>Staphylococcaceae</taxon>
        <taxon>Jeotgalicoccus</taxon>
    </lineage>
</organism>
<keyword evidence="6 12" id="KW-0418">Kinase</keyword>
<dbReference type="InterPro" id="IPR045540">
    <property type="entry name" value="YegS/DAGK_C"/>
</dbReference>
<evidence type="ECO:0000256" key="1">
    <source>
        <dbReference type="ARBA" id="ARBA00001946"/>
    </source>
</evidence>
<evidence type="ECO:0000256" key="3">
    <source>
        <dbReference type="ARBA" id="ARBA00022516"/>
    </source>
</evidence>
<evidence type="ECO:0000313" key="12">
    <source>
        <dbReference type="EMBL" id="CAD2080341.1"/>
    </source>
</evidence>
<keyword evidence="9" id="KW-0594">Phospholipid biosynthesis</keyword>
<dbReference type="PROSITE" id="PS50146">
    <property type="entry name" value="DAGK"/>
    <property type="match status" value="1"/>
</dbReference>
<accession>A0A6V7RPB2</accession>
<comment type="similarity">
    <text evidence="2">Belongs to the diacylglycerol/lipid kinase family.</text>
</comment>
<dbReference type="GO" id="GO:0008654">
    <property type="term" value="P:phospholipid biosynthetic process"/>
    <property type="evidence" value="ECO:0007669"/>
    <property type="project" value="UniProtKB-KW"/>
</dbReference>
<dbReference type="GO" id="GO:0004143">
    <property type="term" value="F:ATP-dependent diacylglycerol kinase activity"/>
    <property type="evidence" value="ECO:0007669"/>
    <property type="project" value="UniProtKB-EC"/>
</dbReference>
<dbReference type="InterPro" id="IPR050187">
    <property type="entry name" value="Lipid_Phosphate_FormReg"/>
</dbReference>
<reference evidence="13 15" key="2">
    <citation type="submission" date="2020-08" db="EMBL/GenBank/DDBJ databases">
        <title>Genomic Encyclopedia of Type Strains, Phase IV (KMG-IV): sequencing the most valuable type-strain genomes for metagenomic binning, comparative biology and taxonomic classification.</title>
        <authorList>
            <person name="Goeker M."/>
        </authorList>
    </citation>
    <scope>NUCLEOTIDE SEQUENCE [LARGE SCALE GENOMIC DNA]</scope>
    <source>
        <strain evidence="13 15">DSM 22419</strain>
    </source>
</reference>
<evidence type="ECO:0000256" key="8">
    <source>
        <dbReference type="ARBA" id="ARBA00023098"/>
    </source>
</evidence>
<evidence type="ECO:0000256" key="7">
    <source>
        <dbReference type="ARBA" id="ARBA00022840"/>
    </source>
</evidence>
<dbReference type="Gene3D" id="2.60.200.40">
    <property type="match status" value="1"/>
</dbReference>
<reference evidence="12 14" key="1">
    <citation type="submission" date="2020-07" db="EMBL/GenBank/DDBJ databases">
        <authorList>
            <person name="Criscuolo A."/>
        </authorList>
    </citation>
    <scope>NUCLEOTIDE SEQUENCE [LARGE SCALE GENOMIC DNA]</scope>
    <source>
        <strain evidence="12">CIP111751</strain>
    </source>
</reference>
<dbReference type="Pfam" id="PF00781">
    <property type="entry name" value="DAGK_cat"/>
    <property type="match status" value="1"/>
</dbReference>
<gene>
    <name evidence="12" type="primary">dagK_1</name>
    <name evidence="13" type="ORF">HNR41_001923</name>
    <name evidence="12" type="ORF">JEOCOQ751_01721</name>
</gene>
<dbReference type="Pfam" id="PF19279">
    <property type="entry name" value="YegS_C"/>
    <property type="match status" value="1"/>
</dbReference>
<dbReference type="EMBL" id="CAJEWA010000006">
    <property type="protein sequence ID" value="CAD2080341.1"/>
    <property type="molecule type" value="Genomic_DNA"/>
</dbReference>
<keyword evidence="4 13" id="KW-0808">Transferase</keyword>
<evidence type="ECO:0000256" key="10">
    <source>
        <dbReference type="ARBA" id="ARBA00023264"/>
    </source>
</evidence>
<dbReference type="Proteomes" id="UP000534001">
    <property type="component" value="Unassembled WGS sequence"/>
</dbReference>
<dbReference type="Proteomes" id="UP000545588">
    <property type="component" value="Unassembled WGS sequence"/>
</dbReference>
<dbReference type="PANTHER" id="PTHR12358">
    <property type="entry name" value="SPHINGOSINE KINASE"/>
    <property type="match status" value="1"/>
</dbReference>
<dbReference type="InterPro" id="IPR016064">
    <property type="entry name" value="NAD/diacylglycerol_kinase_sf"/>
</dbReference>
<dbReference type="SMART" id="SM00046">
    <property type="entry name" value="DAGKc"/>
    <property type="match status" value="1"/>
</dbReference>
<evidence type="ECO:0000256" key="9">
    <source>
        <dbReference type="ARBA" id="ARBA00023209"/>
    </source>
</evidence>